<organism evidence="5 6">
    <name type="scientific">Podarcis muralis</name>
    <name type="common">Wall lizard</name>
    <name type="synonym">Lacerta muralis</name>
    <dbReference type="NCBI Taxonomy" id="64176"/>
    <lineage>
        <taxon>Eukaryota</taxon>
        <taxon>Metazoa</taxon>
        <taxon>Chordata</taxon>
        <taxon>Craniata</taxon>
        <taxon>Vertebrata</taxon>
        <taxon>Euteleostomi</taxon>
        <taxon>Lepidosauria</taxon>
        <taxon>Squamata</taxon>
        <taxon>Bifurcata</taxon>
        <taxon>Unidentata</taxon>
        <taxon>Episquamata</taxon>
        <taxon>Laterata</taxon>
        <taxon>Lacertibaenia</taxon>
        <taxon>Lacertidae</taxon>
        <taxon>Podarcis</taxon>
    </lineage>
</organism>
<accession>A0A670ITW3</accession>
<dbReference type="InterPro" id="IPR001147">
    <property type="entry name" value="Ribosomal_eL21"/>
</dbReference>
<dbReference type="OMA" id="HYCETRR"/>
<dbReference type="GeneTree" id="ENSGT01050000245180"/>
<sequence length="54" mass="6560">MTNSKGKRKGTRYMFSRQFRKHGHAPQMLLWQDWKDIQHYPACCGHYCETRRTS</sequence>
<evidence type="ECO:0000313" key="5">
    <source>
        <dbReference type="Ensembl" id="ENSPMRP00000015380.1"/>
    </source>
</evidence>
<dbReference type="GO" id="GO:1990904">
    <property type="term" value="C:ribonucleoprotein complex"/>
    <property type="evidence" value="ECO:0007669"/>
    <property type="project" value="UniProtKB-KW"/>
</dbReference>
<dbReference type="InterPro" id="IPR008991">
    <property type="entry name" value="Translation_prot_SH3-like_sf"/>
</dbReference>
<evidence type="ECO:0000256" key="2">
    <source>
        <dbReference type="ARBA" id="ARBA00022980"/>
    </source>
</evidence>
<dbReference type="AlphaFoldDB" id="A0A670ITW3"/>
<reference evidence="5" key="3">
    <citation type="submission" date="2025-09" db="UniProtKB">
        <authorList>
            <consortium name="Ensembl"/>
        </authorList>
    </citation>
    <scope>IDENTIFICATION</scope>
</reference>
<evidence type="ECO:0000256" key="4">
    <source>
        <dbReference type="ARBA" id="ARBA00035327"/>
    </source>
</evidence>
<dbReference type="GO" id="GO:0005840">
    <property type="term" value="C:ribosome"/>
    <property type="evidence" value="ECO:0007669"/>
    <property type="project" value="UniProtKB-KW"/>
</dbReference>
<evidence type="ECO:0000256" key="1">
    <source>
        <dbReference type="ARBA" id="ARBA00008427"/>
    </source>
</evidence>
<dbReference type="Proteomes" id="UP000472272">
    <property type="component" value="Chromosome 2"/>
</dbReference>
<dbReference type="Pfam" id="PF01157">
    <property type="entry name" value="Ribosomal_L21e"/>
    <property type="match status" value="1"/>
</dbReference>
<reference evidence="5" key="2">
    <citation type="submission" date="2025-08" db="UniProtKB">
        <authorList>
            <consortium name="Ensembl"/>
        </authorList>
    </citation>
    <scope>IDENTIFICATION</scope>
</reference>
<dbReference type="SUPFAM" id="SSF50104">
    <property type="entry name" value="Translation proteins SH3-like domain"/>
    <property type="match status" value="1"/>
</dbReference>
<evidence type="ECO:0000256" key="3">
    <source>
        <dbReference type="ARBA" id="ARBA00023274"/>
    </source>
</evidence>
<proteinExistence type="inferred from homology"/>
<dbReference type="Gene3D" id="2.30.30.70">
    <property type="entry name" value="Ribosomal protein L21"/>
    <property type="match status" value="1"/>
</dbReference>
<evidence type="ECO:0000313" key="6">
    <source>
        <dbReference type="Proteomes" id="UP000472272"/>
    </source>
</evidence>
<reference evidence="5 6" key="1">
    <citation type="journal article" date="2019" name="Proc. Natl. Acad. Sci. U.S.A.">
        <title>Regulatory changes in pterin and carotenoid genes underlie balanced color polymorphisms in the wall lizard.</title>
        <authorList>
            <person name="Andrade P."/>
            <person name="Pinho C."/>
            <person name="Perez I de Lanuza G."/>
            <person name="Afonso S."/>
            <person name="Brejcha J."/>
            <person name="Rubin C.J."/>
            <person name="Wallerman O."/>
            <person name="Pereira P."/>
            <person name="Sabatino S.J."/>
            <person name="Bellati A."/>
            <person name="Pellitteri-Rosa D."/>
            <person name="Bosakova Z."/>
            <person name="Bunikis I."/>
            <person name="Carretero M.A."/>
            <person name="Feiner N."/>
            <person name="Marsik P."/>
            <person name="Pauperio F."/>
            <person name="Salvi D."/>
            <person name="Soler L."/>
            <person name="While G.M."/>
            <person name="Uller T."/>
            <person name="Font E."/>
            <person name="Andersson L."/>
            <person name="Carneiro M."/>
        </authorList>
    </citation>
    <scope>NUCLEOTIDE SEQUENCE</scope>
</reference>
<dbReference type="InterPro" id="IPR036948">
    <property type="entry name" value="Ribosomal_eL21_sf"/>
</dbReference>
<dbReference type="Ensembl" id="ENSPMRT00000016429.1">
    <property type="protein sequence ID" value="ENSPMRP00000015380.1"/>
    <property type="gene ID" value="ENSPMRG00000010254.1"/>
</dbReference>
<keyword evidence="2" id="KW-0689">Ribosomal protein</keyword>
<keyword evidence="6" id="KW-1185">Reference proteome</keyword>
<comment type="similarity">
    <text evidence="1">Belongs to the eukaryotic ribosomal protein eL21 family.</text>
</comment>
<dbReference type="GO" id="GO:0003735">
    <property type="term" value="F:structural constituent of ribosome"/>
    <property type="evidence" value="ECO:0007669"/>
    <property type="project" value="InterPro"/>
</dbReference>
<protein>
    <recommendedName>
        <fullName evidence="4">60S ribosomal protein L21</fullName>
    </recommendedName>
</protein>
<name>A0A670ITW3_PODMU</name>
<dbReference type="GO" id="GO:0006412">
    <property type="term" value="P:translation"/>
    <property type="evidence" value="ECO:0007669"/>
    <property type="project" value="InterPro"/>
</dbReference>
<keyword evidence="3" id="KW-0687">Ribonucleoprotein</keyword>